<evidence type="ECO:0000256" key="1">
    <source>
        <dbReference type="ARBA" id="ARBA00004141"/>
    </source>
</evidence>
<dbReference type="eggNOG" id="COG0472">
    <property type="taxonomic scope" value="Bacteria"/>
</dbReference>
<comment type="subcellular location">
    <subcellularLocation>
        <location evidence="7">Cell membrane</location>
        <topology evidence="7">Multi-pass membrane protein</topology>
    </subcellularLocation>
    <subcellularLocation>
        <location evidence="1">Membrane</location>
        <topology evidence="1">Multi-pass membrane protein</topology>
    </subcellularLocation>
</comment>
<protein>
    <recommendedName>
        <fullName evidence="7 8">Phospho-N-acetylmuramoyl-pentapeptide-transferase</fullName>
        <ecNumber evidence="7 8">2.7.8.13</ecNumber>
    </recommendedName>
    <alternativeName>
        <fullName evidence="7">UDP-MurNAc-pentapeptide phosphotransferase</fullName>
    </alternativeName>
</protein>
<dbReference type="Proteomes" id="UP000030661">
    <property type="component" value="Unassembled WGS sequence"/>
</dbReference>
<keyword evidence="7" id="KW-1003">Cell membrane</keyword>
<keyword evidence="5 7" id="KW-1133">Transmembrane helix</keyword>
<dbReference type="GO" id="GO:0071555">
    <property type="term" value="P:cell wall organization"/>
    <property type="evidence" value="ECO:0007669"/>
    <property type="project" value="UniProtKB-KW"/>
</dbReference>
<evidence type="ECO:0000256" key="6">
    <source>
        <dbReference type="ARBA" id="ARBA00023136"/>
    </source>
</evidence>
<evidence type="ECO:0000313" key="11">
    <source>
        <dbReference type="Proteomes" id="UP000030661"/>
    </source>
</evidence>
<dbReference type="GO" id="GO:0005886">
    <property type="term" value="C:plasma membrane"/>
    <property type="evidence" value="ECO:0007669"/>
    <property type="project" value="UniProtKB-SubCell"/>
</dbReference>
<dbReference type="PROSITE" id="PS01347">
    <property type="entry name" value="MRAY_1"/>
    <property type="match status" value="1"/>
</dbReference>
<feature type="transmembrane region" description="Helical" evidence="7">
    <location>
        <begin position="174"/>
        <end position="193"/>
    </location>
</feature>
<feature type="transmembrane region" description="Helical" evidence="7">
    <location>
        <begin position="73"/>
        <end position="91"/>
    </location>
</feature>
<keyword evidence="7 9" id="KW-0479">Metal-binding</keyword>
<evidence type="ECO:0000256" key="7">
    <source>
        <dbReference type="HAMAP-Rule" id="MF_00038"/>
    </source>
</evidence>
<name>A0A081BU00_VECG1</name>
<dbReference type="GO" id="GO:0008963">
    <property type="term" value="F:phospho-N-acetylmuramoyl-pentapeptide-transferase activity"/>
    <property type="evidence" value="ECO:0007669"/>
    <property type="project" value="UniProtKB-UniRule"/>
</dbReference>
<feature type="binding site" evidence="9">
    <location>
        <position position="192"/>
    </location>
    <ligand>
        <name>Mg(2+)</name>
        <dbReference type="ChEBI" id="CHEBI:18420"/>
    </ligand>
</feature>
<evidence type="ECO:0000256" key="2">
    <source>
        <dbReference type="ARBA" id="ARBA00005583"/>
    </source>
</evidence>
<keyword evidence="7" id="KW-0132">Cell division</keyword>
<feature type="transmembrane region" description="Helical" evidence="7">
    <location>
        <begin position="239"/>
        <end position="256"/>
    </location>
</feature>
<dbReference type="CDD" id="cd06852">
    <property type="entry name" value="GT_MraY"/>
    <property type="match status" value="1"/>
</dbReference>
<feature type="transmembrane region" description="Helical" evidence="7">
    <location>
        <begin position="97"/>
        <end position="118"/>
    </location>
</feature>
<dbReference type="GO" id="GO:0051992">
    <property type="term" value="F:UDP-N-acetylmuramoyl-L-alanyl-D-glutamyl-meso-2,6-diaminopimelyl-D-alanyl-D-alanine:undecaprenyl-phosphate transferase activity"/>
    <property type="evidence" value="ECO:0007669"/>
    <property type="project" value="RHEA"/>
</dbReference>
<keyword evidence="4 7" id="KW-0812">Transmembrane</keyword>
<accession>A0A081BU00</accession>
<dbReference type="PROSITE" id="PS01348">
    <property type="entry name" value="MRAY_2"/>
    <property type="match status" value="1"/>
</dbReference>
<dbReference type="InterPro" id="IPR000715">
    <property type="entry name" value="Glycosyl_transferase_4"/>
</dbReference>
<sequence>MLFHLLFSLRDVFPAFRVFRYITFRTFSATLTALIISFALGPWLIDRLRQYKVGQNIREEGPKTHFQKAGTPTMGGLLILIAVFVSTVLWADFRNEHIWIVTLSTAGFGIIGFIDDYLKLVKKRSLGLRGTYKLTGQILISFLIGLYIYLNDDAAFMTILSIPFFKELYPNLQIFYIPFVIFVITATSNAVNLTDGLDGLAIGPSIVAAFSFAGLAYVSGNVVLADYLNIAYIRGAGELTIFCGSILGAGLGFLWFNTFPAQVFMGDIGSLALGGALGTIAILTKHEILLGVICGLFVIEALSVIIQVVSFKLTGKRVFKMAPIHHHFELKGWEEPKIIVRFWIISILLALMSLATLKIR</sequence>
<feature type="transmembrane region" description="Helical" evidence="7">
    <location>
        <begin position="24"/>
        <end position="45"/>
    </location>
</feature>
<keyword evidence="7" id="KW-0131">Cell cycle</keyword>
<reference evidence="10" key="1">
    <citation type="journal article" date="2015" name="PeerJ">
        <title>First genomic representation of candidate bacterial phylum KSB3 points to enhanced environmental sensing as a trigger of wastewater bulking.</title>
        <authorList>
            <person name="Sekiguchi Y."/>
            <person name="Ohashi A."/>
            <person name="Parks D.H."/>
            <person name="Yamauchi T."/>
            <person name="Tyson G.W."/>
            <person name="Hugenholtz P."/>
        </authorList>
    </citation>
    <scope>NUCLEOTIDE SEQUENCE [LARGE SCALE GENOMIC DNA]</scope>
</reference>
<feature type="transmembrane region" description="Helical" evidence="7">
    <location>
        <begin position="200"/>
        <end position="219"/>
    </location>
</feature>
<dbReference type="UniPathway" id="UPA00219"/>
<dbReference type="PANTHER" id="PTHR22926">
    <property type="entry name" value="PHOSPHO-N-ACETYLMURAMOYL-PENTAPEPTIDE-TRANSFERASE"/>
    <property type="match status" value="1"/>
</dbReference>
<comment type="cofactor">
    <cofactor evidence="7 9">
        <name>Mg(2+)</name>
        <dbReference type="ChEBI" id="CHEBI:18420"/>
    </cofactor>
</comment>
<dbReference type="EC" id="2.7.8.13" evidence="7 8"/>
<proteinExistence type="inferred from homology"/>
<dbReference type="InterPro" id="IPR003524">
    <property type="entry name" value="PNAcMuramoyl-5peptid_Trfase"/>
</dbReference>
<keyword evidence="7" id="KW-0573">Peptidoglycan synthesis</keyword>
<comment type="function">
    <text evidence="7">Catalyzes the initial step of the lipid cycle reactions in the biosynthesis of the cell wall peptidoglycan: transfers peptidoglycan precursor phospho-MurNAc-pentapeptide from UDP-MurNAc-pentapeptide onto the lipid carrier undecaprenyl phosphate, yielding undecaprenyl-pyrophosphoryl-MurNAc-pentapeptide, known as lipid I.</text>
</comment>
<dbReference type="GO" id="GO:0008360">
    <property type="term" value="P:regulation of cell shape"/>
    <property type="evidence" value="ECO:0007669"/>
    <property type="project" value="UniProtKB-KW"/>
</dbReference>
<dbReference type="HAMAP" id="MF_00038">
    <property type="entry name" value="MraY"/>
    <property type="match status" value="1"/>
</dbReference>
<keyword evidence="11" id="KW-1185">Reference proteome</keyword>
<keyword evidence="7" id="KW-0133">Cell shape</keyword>
<dbReference type="STRING" id="1499967.U27_02764"/>
<comment type="catalytic activity">
    <reaction evidence="7">
        <text>UDP-N-acetyl-alpha-D-muramoyl-L-alanyl-gamma-D-glutamyl-meso-2,6-diaminopimeloyl-D-alanyl-D-alanine + di-trans,octa-cis-undecaprenyl phosphate = di-trans,octa-cis-undecaprenyl diphospho-N-acetyl-alpha-D-muramoyl-L-alanyl-D-glutamyl-meso-2,6-diaminopimeloyl-D-alanyl-D-alanine + UMP</text>
        <dbReference type="Rhea" id="RHEA:28386"/>
        <dbReference type="ChEBI" id="CHEBI:57865"/>
        <dbReference type="ChEBI" id="CHEBI:60392"/>
        <dbReference type="ChEBI" id="CHEBI:61386"/>
        <dbReference type="ChEBI" id="CHEBI:61387"/>
        <dbReference type="EC" id="2.7.8.13"/>
    </reaction>
</comment>
<comment type="similarity">
    <text evidence="2 7">Belongs to the glycosyltransferase 4 family. MraY subfamily.</text>
</comment>
<dbReference type="Pfam" id="PF00953">
    <property type="entry name" value="Glycos_transf_4"/>
    <property type="match status" value="1"/>
</dbReference>
<dbReference type="Pfam" id="PF10555">
    <property type="entry name" value="MraY_sig1"/>
    <property type="match status" value="1"/>
</dbReference>
<comment type="pathway">
    <text evidence="7">Cell wall biogenesis; peptidoglycan biosynthesis.</text>
</comment>
<dbReference type="PANTHER" id="PTHR22926:SF5">
    <property type="entry name" value="PHOSPHO-N-ACETYLMURAMOYL-PENTAPEPTIDE-TRANSFERASE HOMOLOG"/>
    <property type="match status" value="1"/>
</dbReference>
<keyword evidence="6 7" id="KW-0472">Membrane</keyword>
<dbReference type="EMBL" id="DF820464">
    <property type="protein sequence ID" value="GAK55805.1"/>
    <property type="molecule type" value="Genomic_DNA"/>
</dbReference>
<feature type="transmembrane region" description="Helical" evidence="7">
    <location>
        <begin position="288"/>
        <end position="311"/>
    </location>
</feature>
<evidence type="ECO:0000313" key="10">
    <source>
        <dbReference type="EMBL" id="GAK55805.1"/>
    </source>
</evidence>
<feature type="transmembrane region" description="Helical" evidence="7">
    <location>
        <begin position="338"/>
        <end position="357"/>
    </location>
</feature>
<dbReference type="GO" id="GO:0046872">
    <property type="term" value="F:metal ion binding"/>
    <property type="evidence" value="ECO:0007669"/>
    <property type="project" value="UniProtKB-KW"/>
</dbReference>
<keyword evidence="7 9" id="KW-0460">Magnesium</keyword>
<organism evidence="10">
    <name type="scientific">Vecturithrix granuli</name>
    <dbReference type="NCBI Taxonomy" id="1499967"/>
    <lineage>
        <taxon>Bacteria</taxon>
        <taxon>Candidatus Moduliflexota</taxon>
        <taxon>Candidatus Vecturitrichia</taxon>
        <taxon>Candidatus Vecturitrichales</taxon>
        <taxon>Candidatus Vecturitrichaceae</taxon>
        <taxon>Candidatus Vecturithrix</taxon>
    </lineage>
</organism>
<evidence type="ECO:0000256" key="5">
    <source>
        <dbReference type="ARBA" id="ARBA00022989"/>
    </source>
</evidence>
<dbReference type="GO" id="GO:0009252">
    <property type="term" value="P:peptidoglycan biosynthetic process"/>
    <property type="evidence" value="ECO:0007669"/>
    <property type="project" value="UniProtKB-UniRule"/>
</dbReference>
<dbReference type="GO" id="GO:0051301">
    <property type="term" value="P:cell division"/>
    <property type="evidence" value="ECO:0007669"/>
    <property type="project" value="UniProtKB-KW"/>
</dbReference>
<dbReference type="NCBIfam" id="TIGR00445">
    <property type="entry name" value="mraY"/>
    <property type="match status" value="1"/>
</dbReference>
<dbReference type="InterPro" id="IPR018480">
    <property type="entry name" value="PNAcMuramoyl-5peptid_Trfase_CS"/>
</dbReference>
<feature type="binding site" evidence="9">
    <location>
        <position position="267"/>
    </location>
    <ligand>
        <name>Mg(2+)</name>
        <dbReference type="ChEBI" id="CHEBI:18420"/>
    </ligand>
</feature>
<evidence type="ECO:0000256" key="4">
    <source>
        <dbReference type="ARBA" id="ARBA00022692"/>
    </source>
</evidence>
<evidence type="ECO:0000256" key="3">
    <source>
        <dbReference type="ARBA" id="ARBA00022679"/>
    </source>
</evidence>
<keyword evidence="7" id="KW-0961">Cell wall biogenesis/degradation</keyword>
<keyword evidence="3 7" id="KW-0808">Transferase</keyword>
<dbReference type="HOGENOM" id="CLU_023982_0_0_0"/>
<evidence type="ECO:0000256" key="8">
    <source>
        <dbReference type="NCBIfam" id="TIGR00445"/>
    </source>
</evidence>
<feature type="transmembrane region" description="Helical" evidence="7">
    <location>
        <begin position="130"/>
        <end position="150"/>
    </location>
</feature>
<feature type="transmembrane region" description="Helical" evidence="7">
    <location>
        <begin position="263"/>
        <end position="282"/>
    </location>
</feature>
<dbReference type="AlphaFoldDB" id="A0A081BU00"/>
<evidence type="ECO:0000256" key="9">
    <source>
        <dbReference type="PIRSR" id="PIRSR600715-1"/>
    </source>
</evidence>
<gene>
    <name evidence="7" type="primary">mraY</name>
    <name evidence="10" type="ORF">U27_02764</name>
</gene>